<dbReference type="Pfam" id="PF03100">
    <property type="entry name" value="CcmE"/>
    <property type="match status" value="1"/>
</dbReference>
<dbReference type="NCBIfam" id="NF009731">
    <property type="entry name" value="PRK13254.1-5"/>
    <property type="match status" value="1"/>
</dbReference>
<feature type="region of interest" description="Disordered" evidence="11">
    <location>
        <begin position="137"/>
        <end position="162"/>
    </location>
</feature>
<keyword evidence="3 10" id="KW-0812">Transmembrane</keyword>
<comment type="function">
    <text evidence="10">Heme chaperone required for the biogenesis of c-type cytochromes. Transiently binds heme delivered by CcmC and transfers the heme to apo-cytochromes in a process facilitated by CcmF and CcmH.</text>
</comment>
<evidence type="ECO:0000256" key="6">
    <source>
        <dbReference type="ARBA" id="ARBA00022968"/>
    </source>
</evidence>
<comment type="subcellular location">
    <subcellularLocation>
        <location evidence="10">Cell membrane</location>
        <topology evidence="10">Single-pass type II membrane protein</topology>
    </subcellularLocation>
    <subcellularLocation>
        <location evidence="1">Membrane</location>
    </subcellularLocation>
</comment>
<sequence>MTRKSRRLLLISCALGVLGIAAGLVLFALSDTIVFFRSPSEIAAQHVSPGTRLRLGGLVKDGTVEKADGTHVRFVVTDGGADVPVAYIGILPDLFREGQGVVAEGVLQADGSFRADSVLAKHDEKYMPKEVVEALKKQGKWQEGEGGAPAPALLPGRTSSAN</sequence>
<dbReference type="RefSeq" id="WP_247027312.1">
    <property type="nucleotide sequence ID" value="NZ_JALKCH010000003.1"/>
</dbReference>
<dbReference type="SUPFAM" id="SSF82093">
    <property type="entry name" value="Heme chaperone CcmE"/>
    <property type="match status" value="1"/>
</dbReference>
<dbReference type="InterPro" id="IPR004329">
    <property type="entry name" value="CcmE"/>
</dbReference>
<keyword evidence="13" id="KW-1185">Reference proteome</keyword>
<evidence type="ECO:0000256" key="3">
    <source>
        <dbReference type="ARBA" id="ARBA00022692"/>
    </source>
</evidence>
<evidence type="ECO:0000256" key="11">
    <source>
        <dbReference type="SAM" id="MobiDB-lite"/>
    </source>
</evidence>
<dbReference type="InterPro" id="IPR036127">
    <property type="entry name" value="CcmE-like_sf"/>
</dbReference>
<reference evidence="12 13" key="1">
    <citation type="submission" date="2022-04" db="EMBL/GenBank/DDBJ databases">
        <authorList>
            <person name="Grouzdev D.S."/>
            <person name="Pantiukh K.S."/>
            <person name="Krutkina M.S."/>
        </authorList>
    </citation>
    <scope>NUCLEOTIDE SEQUENCE [LARGE SCALE GENOMIC DNA]</scope>
    <source>
        <strain evidence="12 13">6x-1</strain>
    </source>
</reference>
<protein>
    <recommendedName>
        <fullName evidence="10">Cytochrome c-type biogenesis protein CcmE</fullName>
    </recommendedName>
    <alternativeName>
        <fullName evidence="10">Cytochrome c maturation protein E</fullName>
    </alternativeName>
    <alternativeName>
        <fullName evidence="10">Heme chaperone CcmE</fullName>
    </alternativeName>
</protein>
<keyword evidence="5 10" id="KW-0201">Cytochrome c-type biogenesis</keyword>
<comment type="caution">
    <text evidence="12">The sequence shown here is derived from an EMBL/GenBank/DDBJ whole genome shotgun (WGS) entry which is preliminary data.</text>
</comment>
<keyword evidence="8 10" id="KW-0408">Iron</keyword>
<gene>
    <name evidence="10 12" type="primary">ccmE</name>
    <name evidence="10" type="synonym">cycJ</name>
    <name evidence="12" type="ORF">MWN34_05320</name>
</gene>
<evidence type="ECO:0000313" key="12">
    <source>
        <dbReference type="EMBL" id="MCK0196330.1"/>
    </source>
</evidence>
<keyword evidence="7 10" id="KW-1133">Transmembrane helix</keyword>
<evidence type="ECO:0000256" key="4">
    <source>
        <dbReference type="ARBA" id="ARBA00022723"/>
    </source>
</evidence>
<dbReference type="PANTHER" id="PTHR34128:SF2">
    <property type="entry name" value="CYTOCHROME C-TYPE BIOGENESIS PROTEIN CCME HOMOLOG, MITOCHONDRIAL"/>
    <property type="match status" value="1"/>
</dbReference>
<organism evidence="12 13">
    <name type="scientific">Ancylobacter crimeensis</name>
    <dbReference type="NCBI Taxonomy" id="2579147"/>
    <lineage>
        <taxon>Bacteria</taxon>
        <taxon>Pseudomonadati</taxon>
        <taxon>Pseudomonadota</taxon>
        <taxon>Alphaproteobacteria</taxon>
        <taxon>Hyphomicrobiales</taxon>
        <taxon>Xanthobacteraceae</taxon>
        <taxon>Ancylobacter</taxon>
    </lineage>
</organism>
<keyword evidence="4 10" id="KW-0479">Metal-binding</keyword>
<evidence type="ECO:0000313" key="13">
    <source>
        <dbReference type="Proteomes" id="UP001203284"/>
    </source>
</evidence>
<dbReference type="Gene3D" id="2.40.50.140">
    <property type="entry name" value="Nucleic acid-binding proteins"/>
    <property type="match status" value="1"/>
</dbReference>
<accession>A0ABT0D8P8</accession>
<dbReference type="HAMAP" id="MF_01959">
    <property type="entry name" value="CcmE"/>
    <property type="match status" value="1"/>
</dbReference>
<keyword evidence="2 10" id="KW-0349">Heme</keyword>
<keyword evidence="9 10" id="KW-0472">Membrane</keyword>
<keyword evidence="10" id="KW-1003">Cell membrane</keyword>
<feature type="topological domain" description="Cytoplasmic" evidence="10">
    <location>
        <begin position="1"/>
        <end position="7"/>
    </location>
</feature>
<evidence type="ECO:0000256" key="1">
    <source>
        <dbReference type="ARBA" id="ARBA00004370"/>
    </source>
</evidence>
<dbReference type="PANTHER" id="PTHR34128">
    <property type="entry name" value="CYTOCHROME C-TYPE BIOGENESIS PROTEIN CCME HOMOLOG, MITOCHONDRIAL"/>
    <property type="match status" value="1"/>
</dbReference>
<dbReference type="EMBL" id="JALKCH010000003">
    <property type="protein sequence ID" value="MCK0196330.1"/>
    <property type="molecule type" value="Genomic_DNA"/>
</dbReference>
<evidence type="ECO:0000256" key="9">
    <source>
        <dbReference type="ARBA" id="ARBA00023136"/>
    </source>
</evidence>
<dbReference type="InterPro" id="IPR012340">
    <property type="entry name" value="NA-bd_OB-fold"/>
</dbReference>
<proteinExistence type="inferred from homology"/>
<feature type="binding site" description="axial binding residue" evidence="10">
    <location>
        <position position="126"/>
    </location>
    <ligand>
        <name>heme</name>
        <dbReference type="ChEBI" id="CHEBI:30413"/>
    </ligand>
    <ligandPart>
        <name>Fe</name>
        <dbReference type="ChEBI" id="CHEBI:18248"/>
    </ligandPart>
</feature>
<feature type="topological domain" description="Extracellular" evidence="10">
    <location>
        <begin position="29"/>
        <end position="162"/>
    </location>
</feature>
<evidence type="ECO:0000256" key="7">
    <source>
        <dbReference type="ARBA" id="ARBA00022989"/>
    </source>
</evidence>
<keyword evidence="6 10" id="KW-0735">Signal-anchor</keyword>
<evidence type="ECO:0000256" key="10">
    <source>
        <dbReference type="HAMAP-Rule" id="MF_01959"/>
    </source>
</evidence>
<dbReference type="NCBIfam" id="NF009729">
    <property type="entry name" value="PRK13254.1-3"/>
    <property type="match status" value="1"/>
</dbReference>
<dbReference type="NCBIfam" id="NF009727">
    <property type="entry name" value="PRK13254.1-1"/>
    <property type="match status" value="1"/>
</dbReference>
<dbReference type="Proteomes" id="UP001203284">
    <property type="component" value="Unassembled WGS sequence"/>
</dbReference>
<evidence type="ECO:0000256" key="2">
    <source>
        <dbReference type="ARBA" id="ARBA00022617"/>
    </source>
</evidence>
<evidence type="ECO:0000256" key="5">
    <source>
        <dbReference type="ARBA" id="ARBA00022748"/>
    </source>
</evidence>
<evidence type="ECO:0000256" key="8">
    <source>
        <dbReference type="ARBA" id="ARBA00023004"/>
    </source>
</evidence>
<comment type="similarity">
    <text evidence="10">Belongs to the CcmE/CycJ family.</text>
</comment>
<name>A0ABT0D8P8_9HYPH</name>
<feature type="binding site" description="covalent" evidence="10">
    <location>
        <position position="122"/>
    </location>
    <ligand>
        <name>heme</name>
        <dbReference type="ChEBI" id="CHEBI:30413"/>
    </ligand>
</feature>